<sequence>MNTFTNDWEFWLDENISPIIAKWLMDEINIKCISFHFLKLNKTADLEIYNLARSKEKVIIISKDLDFRELVSWKGTPPKLIFLEFGNCSNQLLYEKLKTKIYDAIQQLIYGDLDIFEIKKD</sequence>
<dbReference type="InterPro" id="IPR041049">
    <property type="entry name" value="DUF5615"/>
</dbReference>
<dbReference type="Pfam" id="PF18480">
    <property type="entry name" value="DUF5615"/>
    <property type="match status" value="1"/>
</dbReference>
<gene>
    <name evidence="2" type="ORF">H7U22_16135</name>
</gene>
<evidence type="ECO:0000259" key="1">
    <source>
        <dbReference type="Pfam" id="PF18480"/>
    </source>
</evidence>
<dbReference type="RefSeq" id="WP_187072385.1">
    <property type="nucleotide sequence ID" value="NZ_JACRYL010000015.1"/>
</dbReference>
<proteinExistence type="predicted"/>
<accession>A0ABR7KW19</accession>
<organism evidence="2 3">
    <name type="scientific">Pedobacter fastidiosus</name>
    <dbReference type="NCBI Taxonomy" id="2765361"/>
    <lineage>
        <taxon>Bacteria</taxon>
        <taxon>Pseudomonadati</taxon>
        <taxon>Bacteroidota</taxon>
        <taxon>Sphingobacteriia</taxon>
        <taxon>Sphingobacteriales</taxon>
        <taxon>Sphingobacteriaceae</taxon>
        <taxon>Pedobacter</taxon>
    </lineage>
</organism>
<dbReference type="EMBL" id="JACRYL010000015">
    <property type="protein sequence ID" value="MBC6111952.1"/>
    <property type="molecule type" value="Genomic_DNA"/>
</dbReference>
<reference evidence="2 3" key="1">
    <citation type="submission" date="2020-08" db="EMBL/GenBank/DDBJ databases">
        <authorList>
            <person name="Sun Q."/>
            <person name="Inoue M."/>
        </authorList>
    </citation>
    <scope>NUCLEOTIDE SEQUENCE [LARGE SCALE GENOMIC DNA]</scope>
    <source>
        <strain evidence="2 3">CCM 8938</strain>
    </source>
</reference>
<evidence type="ECO:0000313" key="3">
    <source>
        <dbReference type="Proteomes" id="UP000652755"/>
    </source>
</evidence>
<comment type="caution">
    <text evidence="2">The sequence shown here is derived from an EMBL/GenBank/DDBJ whole genome shotgun (WGS) entry which is preliminary data.</text>
</comment>
<name>A0ABR7KW19_9SPHI</name>
<evidence type="ECO:0000313" key="2">
    <source>
        <dbReference type="EMBL" id="MBC6111952.1"/>
    </source>
</evidence>
<keyword evidence="3" id="KW-1185">Reference proteome</keyword>
<protein>
    <submittedName>
        <fullName evidence="2">DUF5615 family PIN-like protein</fullName>
    </submittedName>
</protein>
<feature type="domain" description="DUF5615" evidence="1">
    <location>
        <begin position="10"/>
        <end position="115"/>
    </location>
</feature>
<dbReference type="Proteomes" id="UP000652755">
    <property type="component" value="Unassembled WGS sequence"/>
</dbReference>